<dbReference type="Proteomes" id="UP000054498">
    <property type="component" value="Unassembled WGS sequence"/>
</dbReference>
<dbReference type="AlphaFoldDB" id="A0A0D2MCT5"/>
<name>A0A0D2MCT5_9CHLO</name>
<evidence type="ECO:0000256" key="1">
    <source>
        <dbReference type="SAM" id="MobiDB-lite"/>
    </source>
</evidence>
<gene>
    <name evidence="2" type="ORF">MNEG_14912</name>
</gene>
<dbReference type="KEGG" id="mng:MNEG_14912"/>
<evidence type="ECO:0000313" key="2">
    <source>
        <dbReference type="EMBL" id="KIY93050.1"/>
    </source>
</evidence>
<organism evidence="2 3">
    <name type="scientific">Monoraphidium neglectum</name>
    <dbReference type="NCBI Taxonomy" id="145388"/>
    <lineage>
        <taxon>Eukaryota</taxon>
        <taxon>Viridiplantae</taxon>
        <taxon>Chlorophyta</taxon>
        <taxon>core chlorophytes</taxon>
        <taxon>Chlorophyceae</taxon>
        <taxon>CS clade</taxon>
        <taxon>Sphaeropleales</taxon>
        <taxon>Selenastraceae</taxon>
        <taxon>Monoraphidium</taxon>
    </lineage>
</organism>
<evidence type="ECO:0000313" key="3">
    <source>
        <dbReference type="Proteomes" id="UP000054498"/>
    </source>
</evidence>
<sequence length="68" mass="6948">MRALAFNAINDGANARSAARGSPCGPLPPSPRRSIAPPGRPAAAAAKGPRQSDGPTVMSLVAKTRAWR</sequence>
<feature type="non-terminal residue" evidence="2">
    <location>
        <position position="68"/>
    </location>
</feature>
<dbReference type="GeneID" id="25732521"/>
<protein>
    <submittedName>
        <fullName evidence="2">Uncharacterized protein</fullName>
    </submittedName>
</protein>
<feature type="region of interest" description="Disordered" evidence="1">
    <location>
        <begin position="10"/>
        <end position="68"/>
    </location>
</feature>
<dbReference type="RefSeq" id="XP_013892070.1">
    <property type="nucleotide sequence ID" value="XM_014036616.1"/>
</dbReference>
<accession>A0A0D2MCT5</accession>
<proteinExistence type="predicted"/>
<dbReference type="EMBL" id="KK105089">
    <property type="protein sequence ID" value="KIY93050.1"/>
    <property type="molecule type" value="Genomic_DNA"/>
</dbReference>
<reference evidence="2 3" key="1">
    <citation type="journal article" date="2013" name="BMC Genomics">
        <title>Reconstruction of the lipid metabolism for the microalga Monoraphidium neglectum from its genome sequence reveals characteristics suitable for biofuel production.</title>
        <authorList>
            <person name="Bogen C."/>
            <person name="Al-Dilaimi A."/>
            <person name="Albersmeier A."/>
            <person name="Wichmann J."/>
            <person name="Grundmann M."/>
            <person name="Rupp O."/>
            <person name="Lauersen K.J."/>
            <person name="Blifernez-Klassen O."/>
            <person name="Kalinowski J."/>
            <person name="Goesmann A."/>
            <person name="Mussgnug J.H."/>
            <person name="Kruse O."/>
        </authorList>
    </citation>
    <scope>NUCLEOTIDE SEQUENCE [LARGE SCALE GENOMIC DNA]</scope>
    <source>
        <strain evidence="2 3">SAG 48.87</strain>
    </source>
</reference>
<feature type="compositionally biased region" description="Low complexity" evidence="1">
    <location>
        <begin position="32"/>
        <end position="49"/>
    </location>
</feature>
<keyword evidence="3" id="KW-1185">Reference proteome</keyword>